<feature type="region of interest" description="Disordered" evidence="10">
    <location>
        <begin position="266"/>
        <end position="293"/>
    </location>
</feature>
<keyword evidence="4 9" id="KW-0637">Prenyltransferase</keyword>
<evidence type="ECO:0000313" key="11">
    <source>
        <dbReference type="EMBL" id="GBG75100.1"/>
    </source>
</evidence>
<dbReference type="InterPro" id="IPR032675">
    <property type="entry name" value="LRR_dom_sf"/>
</dbReference>
<dbReference type="PANTHER" id="PTHR11129:SF2">
    <property type="entry name" value="GERANYLGERANYL TRANSFERASE TYPE-2 SUBUNIT ALPHA"/>
    <property type="match status" value="1"/>
</dbReference>
<protein>
    <recommendedName>
        <fullName evidence="3 9">Geranylgeranyl transferase type-2 subunit alpha</fullName>
        <ecNumber evidence="2 9">2.5.1.60</ecNumber>
    </recommendedName>
    <alternativeName>
        <fullName evidence="7 9">Geranylgeranyl transferase type II subunit alpha</fullName>
    </alternativeName>
</protein>
<comment type="similarity">
    <text evidence="1 9">Belongs to the protein prenyltransferase subunit alpha family.</text>
</comment>
<dbReference type="InterPro" id="IPR002088">
    <property type="entry name" value="Prenyl_trans_a"/>
</dbReference>
<comment type="function">
    <text evidence="9">Catalyzes the transfer of a geranyl-geranyl moiety from geranyl-geranyl pyrophosphate to cysteines occuring in specific C-terminal amino acid sequences.</text>
</comment>
<name>A0A388KYF8_CHABU</name>
<dbReference type="Gramene" id="GBG75100">
    <property type="protein sequence ID" value="GBG75100"/>
    <property type="gene ID" value="CBR_g19613"/>
</dbReference>
<comment type="caution">
    <text evidence="11">The sequence shown here is derived from an EMBL/GenBank/DDBJ whole genome shotgun (WGS) entry which is preliminary data.</text>
</comment>
<dbReference type="GO" id="GO:0004663">
    <property type="term" value="F:Rab geranylgeranyltransferase activity"/>
    <property type="evidence" value="ECO:0007669"/>
    <property type="project" value="UniProtKB-UniRule"/>
</dbReference>
<keyword evidence="12" id="KW-1185">Reference proteome</keyword>
<keyword evidence="5 9" id="KW-0808">Transferase</keyword>
<feature type="compositionally biased region" description="Polar residues" evidence="10">
    <location>
        <begin position="266"/>
        <end position="285"/>
    </location>
</feature>
<evidence type="ECO:0000256" key="7">
    <source>
        <dbReference type="ARBA" id="ARBA00031267"/>
    </source>
</evidence>
<comment type="catalytic activity">
    <reaction evidence="8 9">
        <text>geranylgeranyl diphosphate + L-cysteinyl-[protein] = S-geranylgeranyl-L-cysteinyl-[protein] + diphosphate</text>
        <dbReference type="Rhea" id="RHEA:21240"/>
        <dbReference type="Rhea" id="RHEA-COMP:10131"/>
        <dbReference type="Rhea" id="RHEA-COMP:11537"/>
        <dbReference type="ChEBI" id="CHEBI:29950"/>
        <dbReference type="ChEBI" id="CHEBI:33019"/>
        <dbReference type="ChEBI" id="CHEBI:57533"/>
        <dbReference type="ChEBI" id="CHEBI:86021"/>
        <dbReference type="EC" id="2.5.1.60"/>
    </reaction>
</comment>
<dbReference type="STRING" id="69332.A0A388KYF8"/>
<dbReference type="SUPFAM" id="SSF52058">
    <property type="entry name" value="L domain-like"/>
    <property type="match status" value="1"/>
</dbReference>
<dbReference type="GO" id="GO:0097354">
    <property type="term" value="P:prenylation"/>
    <property type="evidence" value="ECO:0007669"/>
    <property type="project" value="UniProtKB-UniRule"/>
</dbReference>
<keyword evidence="6" id="KW-0677">Repeat</keyword>
<dbReference type="InterPro" id="IPR001611">
    <property type="entry name" value="Leu-rich_rpt"/>
</dbReference>
<dbReference type="OrthoDB" id="1658at2759"/>
<dbReference type="GO" id="GO:0005968">
    <property type="term" value="C:Rab-protein geranylgeranyltransferase complex"/>
    <property type="evidence" value="ECO:0007669"/>
    <property type="project" value="TreeGrafter"/>
</dbReference>
<sequence>MHGRKRVSLPKGDLLDEAELKRQAAASKKALLFSRLLAEVLANHKEKRYEAEAMEKSARLLEINPEVYSAWNYRKLAVQHHMKKAGEDATLKASIAESELRLVERALQKNYKAYGAWYHRKWVIQLGCGSLDREMKLIEKFLNADDRNFHGWDYRRFLVRQGPSGSPEKELEYTMEKINQNFSNYSAWHYRSYLLPQIDKGDSYKHDSEETRQWLTEEFDLIQQGLFTEPDDQSVWMYHSWLVGQTVPTALPSVIAVWPPPGTRLSMPTTTSKSEVLSNPFNGSTKNREREGGWWKAGLNPDNSSAVKLAWAPMLLAFNVPVAGLEKAVKVRISNRVGDHNGWTGCVWEGLGTRSGGSSRVWRGCVVLEGWNMSSKKEAPAQLDISEQVIGDSSGVWQIDVEVNQVKVHERCSPDDNVCGKPLQYSFYVDRASSAEEDVTVLAGGNNGRPWPEEVRLGKPVEGGWLSFCNFMEERKQSRTVCGSATGILGNDRRGANQDGSPDTAWWTETLTREIEVCRGLLDLEDSSKWTMLTLARLLQARGDEKDLKEVRHLLKHLMLVDPYHEGYYEDIHSQLAFEERLESSFESVEVEGYGFLSLRDYQLSSLGFHEQLLFIRNLDLSRNRLRSAQGLEALQLMTWLDLSHNQITHTSALSPLHSLPFLCELNLSHNLIGSPLHVDTCHYALKGSFTSNLYVRCSQHPPYSSPPPPPPPPPPPAEEQQEQDDCLQHSEIGFAVNLRCELPGSTCPSYGSGDCNQELGEADDSQGSREVLNILSGLCGLRINALNMFGNEVCELKGYRETLRHLLPCLLLLDQSNV</sequence>
<gene>
    <name evidence="11" type="ORF">CBR_g19613</name>
</gene>
<feature type="compositionally biased region" description="Pro residues" evidence="10">
    <location>
        <begin position="704"/>
        <end position="718"/>
    </location>
</feature>
<dbReference type="EMBL" id="BFEA01000217">
    <property type="protein sequence ID" value="GBG75100.1"/>
    <property type="molecule type" value="Genomic_DNA"/>
</dbReference>
<organism evidence="11 12">
    <name type="scientific">Chara braunii</name>
    <name type="common">Braun's stonewort</name>
    <dbReference type="NCBI Taxonomy" id="69332"/>
    <lineage>
        <taxon>Eukaryota</taxon>
        <taxon>Viridiplantae</taxon>
        <taxon>Streptophyta</taxon>
        <taxon>Charophyceae</taxon>
        <taxon>Charales</taxon>
        <taxon>Characeae</taxon>
        <taxon>Chara</taxon>
    </lineage>
</organism>
<evidence type="ECO:0000256" key="10">
    <source>
        <dbReference type="SAM" id="MobiDB-lite"/>
    </source>
</evidence>
<dbReference type="Gene3D" id="3.80.10.10">
    <property type="entry name" value="Ribonuclease Inhibitor"/>
    <property type="match status" value="1"/>
</dbReference>
<dbReference type="OMA" id="WRQEAIA"/>
<evidence type="ECO:0000256" key="4">
    <source>
        <dbReference type="ARBA" id="ARBA00022602"/>
    </source>
</evidence>
<evidence type="ECO:0000256" key="9">
    <source>
        <dbReference type="RuleBase" id="RU367120"/>
    </source>
</evidence>
<evidence type="ECO:0000256" key="5">
    <source>
        <dbReference type="ARBA" id="ARBA00022679"/>
    </source>
</evidence>
<evidence type="ECO:0000313" key="12">
    <source>
        <dbReference type="Proteomes" id="UP000265515"/>
    </source>
</evidence>
<evidence type="ECO:0000256" key="6">
    <source>
        <dbReference type="ARBA" id="ARBA00022737"/>
    </source>
</evidence>
<dbReference type="PANTHER" id="PTHR11129">
    <property type="entry name" value="PROTEIN FARNESYLTRANSFERASE ALPHA SUBUNIT/RAB GERANYLGERANYL TRANSFERASE ALPHA SUBUNIT"/>
    <property type="match status" value="1"/>
</dbReference>
<evidence type="ECO:0000256" key="1">
    <source>
        <dbReference type="ARBA" id="ARBA00006734"/>
    </source>
</evidence>
<evidence type="ECO:0000256" key="3">
    <source>
        <dbReference type="ARBA" id="ARBA00014772"/>
    </source>
</evidence>
<dbReference type="FunFam" id="1.25.40.120:FF:000035">
    <property type="entry name" value="Geranylgeranyl transferase type-2 subunit alpha"/>
    <property type="match status" value="1"/>
</dbReference>
<proteinExistence type="inferred from homology"/>
<dbReference type="Proteomes" id="UP000265515">
    <property type="component" value="Unassembled WGS sequence"/>
</dbReference>
<dbReference type="Gene3D" id="1.25.40.120">
    <property type="entry name" value="Protein prenylyltransferase"/>
    <property type="match status" value="2"/>
</dbReference>
<dbReference type="EC" id="2.5.1.60" evidence="2 9"/>
<dbReference type="PROSITE" id="PS51147">
    <property type="entry name" value="PFTA"/>
    <property type="match status" value="4"/>
</dbReference>
<evidence type="ECO:0000256" key="8">
    <source>
        <dbReference type="ARBA" id="ARBA00047658"/>
    </source>
</evidence>
<dbReference type="PROSITE" id="PS51450">
    <property type="entry name" value="LRR"/>
    <property type="match status" value="1"/>
</dbReference>
<dbReference type="SUPFAM" id="SSF48439">
    <property type="entry name" value="Protein prenylyltransferase"/>
    <property type="match status" value="1"/>
</dbReference>
<dbReference type="AlphaFoldDB" id="A0A388KYF8"/>
<dbReference type="Pfam" id="PF01239">
    <property type="entry name" value="PPTA"/>
    <property type="match status" value="5"/>
</dbReference>
<accession>A0A388KYF8</accession>
<reference evidence="11 12" key="1">
    <citation type="journal article" date="2018" name="Cell">
        <title>The Chara Genome: Secondary Complexity and Implications for Plant Terrestrialization.</title>
        <authorList>
            <person name="Nishiyama T."/>
            <person name="Sakayama H."/>
            <person name="Vries J.D."/>
            <person name="Buschmann H."/>
            <person name="Saint-Marcoux D."/>
            <person name="Ullrich K.K."/>
            <person name="Haas F.B."/>
            <person name="Vanderstraeten L."/>
            <person name="Becker D."/>
            <person name="Lang D."/>
            <person name="Vosolsobe S."/>
            <person name="Rombauts S."/>
            <person name="Wilhelmsson P.K.I."/>
            <person name="Janitza P."/>
            <person name="Kern R."/>
            <person name="Heyl A."/>
            <person name="Rumpler F."/>
            <person name="Villalobos L.I.A.C."/>
            <person name="Clay J.M."/>
            <person name="Skokan R."/>
            <person name="Toyoda A."/>
            <person name="Suzuki Y."/>
            <person name="Kagoshima H."/>
            <person name="Schijlen E."/>
            <person name="Tajeshwar N."/>
            <person name="Catarino B."/>
            <person name="Hetherington A.J."/>
            <person name="Saltykova A."/>
            <person name="Bonnot C."/>
            <person name="Breuninger H."/>
            <person name="Symeonidi A."/>
            <person name="Radhakrishnan G.V."/>
            <person name="Van Nieuwerburgh F."/>
            <person name="Deforce D."/>
            <person name="Chang C."/>
            <person name="Karol K.G."/>
            <person name="Hedrich R."/>
            <person name="Ulvskov P."/>
            <person name="Glockner G."/>
            <person name="Delwiche C.F."/>
            <person name="Petrasek J."/>
            <person name="Van de Peer Y."/>
            <person name="Friml J."/>
            <person name="Beilby M."/>
            <person name="Dolan L."/>
            <person name="Kohara Y."/>
            <person name="Sugano S."/>
            <person name="Fujiyama A."/>
            <person name="Delaux P.-M."/>
            <person name="Quint M."/>
            <person name="TheiBen G."/>
            <person name="Hagemann M."/>
            <person name="Harholt J."/>
            <person name="Dunand C."/>
            <person name="Zachgo S."/>
            <person name="Langdale J."/>
            <person name="Maumus F."/>
            <person name="Straeten D.V.D."/>
            <person name="Gould S.B."/>
            <person name="Rensing S.A."/>
        </authorList>
    </citation>
    <scope>NUCLEOTIDE SEQUENCE [LARGE SCALE GENOMIC DNA]</scope>
    <source>
        <strain evidence="11 12">S276</strain>
    </source>
</reference>
<feature type="region of interest" description="Disordered" evidence="10">
    <location>
        <begin position="701"/>
        <end position="724"/>
    </location>
</feature>
<evidence type="ECO:0000256" key="2">
    <source>
        <dbReference type="ARBA" id="ARBA00012656"/>
    </source>
</evidence>